<reference evidence="1" key="1">
    <citation type="submission" date="2014-09" db="EMBL/GenBank/DDBJ databases">
        <authorList>
            <person name="Magalhaes I.L.F."/>
            <person name="Oliveira U."/>
            <person name="Santos F.R."/>
            <person name="Vidigal T.H.D.A."/>
            <person name="Brescovit A.D."/>
            <person name="Santos A.J."/>
        </authorList>
    </citation>
    <scope>NUCLEOTIDE SEQUENCE</scope>
    <source>
        <tissue evidence="1">Shoot tissue taken approximately 20 cm above the soil surface</tissue>
    </source>
</reference>
<reference evidence="1" key="2">
    <citation type="journal article" date="2015" name="Data Brief">
        <title>Shoot transcriptome of the giant reed, Arundo donax.</title>
        <authorList>
            <person name="Barrero R.A."/>
            <person name="Guerrero F.D."/>
            <person name="Moolhuijzen P."/>
            <person name="Goolsby J.A."/>
            <person name="Tidwell J."/>
            <person name="Bellgard S.E."/>
            <person name="Bellgard M.I."/>
        </authorList>
    </citation>
    <scope>NUCLEOTIDE SEQUENCE</scope>
    <source>
        <tissue evidence="1">Shoot tissue taken approximately 20 cm above the soil surface</tissue>
    </source>
</reference>
<dbReference type="AlphaFoldDB" id="A0A0A8ZQY8"/>
<dbReference type="EMBL" id="GBRH01258745">
    <property type="protein sequence ID" value="JAD39150.1"/>
    <property type="molecule type" value="Transcribed_RNA"/>
</dbReference>
<organism evidence="1">
    <name type="scientific">Arundo donax</name>
    <name type="common">Giant reed</name>
    <name type="synonym">Donax arundinaceus</name>
    <dbReference type="NCBI Taxonomy" id="35708"/>
    <lineage>
        <taxon>Eukaryota</taxon>
        <taxon>Viridiplantae</taxon>
        <taxon>Streptophyta</taxon>
        <taxon>Embryophyta</taxon>
        <taxon>Tracheophyta</taxon>
        <taxon>Spermatophyta</taxon>
        <taxon>Magnoliopsida</taxon>
        <taxon>Liliopsida</taxon>
        <taxon>Poales</taxon>
        <taxon>Poaceae</taxon>
        <taxon>PACMAD clade</taxon>
        <taxon>Arundinoideae</taxon>
        <taxon>Arundineae</taxon>
        <taxon>Arundo</taxon>
    </lineage>
</organism>
<accession>A0A0A8ZQY8</accession>
<evidence type="ECO:0000313" key="1">
    <source>
        <dbReference type="EMBL" id="JAD39150.1"/>
    </source>
</evidence>
<name>A0A0A8ZQY8_ARUDO</name>
<sequence length="29" mass="3428">MKLDSSFCSFFNCLVSKIYDKAQIKLIWV</sequence>
<protein>
    <submittedName>
        <fullName evidence="1">Uncharacterized protein</fullName>
    </submittedName>
</protein>
<proteinExistence type="predicted"/>